<sequence>AGVMDFLMDTYLYPYLPMELDAETKKEWNQKAVRMVQLADWFCKYQDPMNIWKNHPSFLAGEILFFFLCILTFCHAYRHGGRYMYVWIGIAIHALNVENLCYWIPDMDNFWQAQGILTFFGGRAPLYILLGIYHMFDYTAYVMVQRLRLPWWAEGPAVGLCAVMLDFPYDIMGIKEVWWTWHDTDPNIFDRFYWVPWNSFYFHASFACSFVWILNLSRKYLVDEMYDWKKFPREFLCAFLAGTGAFWLGTIQFALFYHPAHDMFQVHSEITSILFLSFYAVIVWSADRQSRHPGPARTGNRWWFDELSCAIALEYMFFMVLVAIGQPSQVVAEGLHQPVGPCNYTQKVQTPTGMVLQKKLFLCAENYDEGYFDFKCLPGGKLRMPEDGSPLDWYAICGTEYTNRAEYVVIVWGACLLFGYIFYNLASKSGETPEPPTKIYRTARSRRSPPPTNRSTTSPPSATNAPRARNPLFPAEPEKVEQSPKTPKKSSKSPARKAVSSPKQLRSRNKKAD</sequence>
<keyword evidence="5" id="KW-1185">Reference proteome</keyword>
<reference evidence="4" key="1">
    <citation type="submission" date="2023-10" db="EMBL/GenBank/DDBJ databases">
        <title>Genome assembly of Pristionchus species.</title>
        <authorList>
            <person name="Yoshida K."/>
            <person name="Sommer R.J."/>
        </authorList>
    </citation>
    <scope>NUCLEOTIDE SEQUENCE</scope>
    <source>
        <strain evidence="4">RS5133</strain>
    </source>
</reference>
<dbReference type="InterPro" id="IPR056704">
    <property type="entry name" value="DUF7802"/>
</dbReference>
<feature type="transmembrane region" description="Helical" evidence="2">
    <location>
        <begin position="407"/>
        <end position="426"/>
    </location>
</feature>
<dbReference type="Pfam" id="PF25085">
    <property type="entry name" value="DUF7802"/>
    <property type="match status" value="1"/>
</dbReference>
<feature type="compositionally biased region" description="Basic residues" evidence="1">
    <location>
        <begin position="486"/>
        <end position="495"/>
    </location>
</feature>
<feature type="transmembrane region" description="Helical" evidence="2">
    <location>
        <begin position="192"/>
        <end position="214"/>
    </location>
</feature>
<dbReference type="Proteomes" id="UP001432322">
    <property type="component" value="Unassembled WGS sequence"/>
</dbReference>
<evidence type="ECO:0000313" key="4">
    <source>
        <dbReference type="EMBL" id="GMT34886.1"/>
    </source>
</evidence>
<dbReference type="PANTHER" id="PTHR35982">
    <property type="entry name" value="AGAP005361-PA"/>
    <property type="match status" value="1"/>
</dbReference>
<feature type="compositionally biased region" description="Low complexity" evidence="1">
    <location>
        <begin position="453"/>
        <end position="471"/>
    </location>
</feature>
<evidence type="ECO:0000259" key="3">
    <source>
        <dbReference type="Pfam" id="PF25085"/>
    </source>
</evidence>
<feature type="transmembrane region" description="Helical" evidence="2">
    <location>
        <begin position="84"/>
        <end position="105"/>
    </location>
</feature>
<dbReference type="EMBL" id="BTSY01000006">
    <property type="protein sequence ID" value="GMT34886.1"/>
    <property type="molecule type" value="Genomic_DNA"/>
</dbReference>
<feature type="transmembrane region" description="Helical" evidence="2">
    <location>
        <begin position="307"/>
        <end position="325"/>
    </location>
</feature>
<feature type="transmembrane region" description="Helical" evidence="2">
    <location>
        <begin position="58"/>
        <end position="77"/>
    </location>
</feature>
<evidence type="ECO:0000313" key="5">
    <source>
        <dbReference type="Proteomes" id="UP001432322"/>
    </source>
</evidence>
<accession>A0AAV5WS82</accession>
<feature type="region of interest" description="Disordered" evidence="1">
    <location>
        <begin position="430"/>
        <end position="513"/>
    </location>
</feature>
<evidence type="ECO:0000256" key="1">
    <source>
        <dbReference type="SAM" id="MobiDB-lite"/>
    </source>
</evidence>
<evidence type="ECO:0000256" key="2">
    <source>
        <dbReference type="SAM" id="Phobius"/>
    </source>
</evidence>
<organism evidence="4 5">
    <name type="scientific">Pristionchus fissidentatus</name>
    <dbReference type="NCBI Taxonomy" id="1538716"/>
    <lineage>
        <taxon>Eukaryota</taxon>
        <taxon>Metazoa</taxon>
        <taxon>Ecdysozoa</taxon>
        <taxon>Nematoda</taxon>
        <taxon>Chromadorea</taxon>
        <taxon>Rhabditida</taxon>
        <taxon>Rhabditina</taxon>
        <taxon>Diplogasteromorpha</taxon>
        <taxon>Diplogasteroidea</taxon>
        <taxon>Neodiplogasteridae</taxon>
        <taxon>Pristionchus</taxon>
    </lineage>
</organism>
<proteinExistence type="predicted"/>
<feature type="domain" description="DUF7802" evidence="3">
    <location>
        <begin position="4"/>
        <end position="426"/>
    </location>
</feature>
<feature type="transmembrane region" description="Helical" evidence="2">
    <location>
        <begin position="151"/>
        <end position="172"/>
    </location>
</feature>
<dbReference type="PANTHER" id="PTHR35982:SF1">
    <property type="entry name" value="SPIROCYCLASE, AVEC FAMILY"/>
    <property type="match status" value="1"/>
</dbReference>
<feature type="non-terminal residue" evidence="4">
    <location>
        <position position="1"/>
    </location>
</feature>
<protein>
    <recommendedName>
        <fullName evidence="3">DUF7802 domain-containing protein</fullName>
    </recommendedName>
</protein>
<comment type="caution">
    <text evidence="4">The sequence shown here is derived from an EMBL/GenBank/DDBJ whole genome shotgun (WGS) entry which is preliminary data.</text>
</comment>
<feature type="transmembrane region" description="Helical" evidence="2">
    <location>
        <begin position="235"/>
        <end position="258"/>
    </location>
</feature>
<feature type="transmembrane region" description="Helical" evidence="2">
    <location>
        <begin position="270"/>
        <end position="286"/>
    </location>
</feature>
<keyword evidence="2" id="KW-1133">Transmembrane helix</keyword>
<name>A0AAV5WS82_9BILA</name>
<dbReference type="AlphaFoldDB" id="A0AAV5WS82"/>
<keyword evidence="2" id="KW-0812">Transmembrane</keyword>
<keyword evidence="2" id="KW-0472">Membrane</keyword>
<feature type="transmembrane region" description="Helical" evidence="2">
    <location>
        <begin position="125"/>
        <end position="144"/>
    </location>
</feature>
<gene>
    <name evidence="4" type="ORF">PFISCL1PPCAC_26183</name>
</gene>